<sequence>MPPWSLPEFALNSPEFITACRKRLLDAAIDHRRFELDELGLATASNDLNLAAGIIPAQHAKGHNWQQSKALTTNTTGHGRRATKRDR</sequence>
<evidence type="ECO:0000313" key="2">
    <source>
        <dbReference type="EMBL" id="AGW47711.1"/>
    </source>
</evidence>
<evidence type="ECO:0000256" key="1">
    <source>
        <dbReference type="SAM" id="MobiDB-lite"/>
    </source>
</evidence>
<feature type="compositionally biased region" description="Basic residues" evidence="1">
    <location>
        <begin position="78"/>
        <end position="87"/>
    </location>
</feature>
<dbReference type="EMBL" id="KF686739">
    <property type="protein sequence ID" value="AGW47711.1"/>
    <property type="molecule type" value="Genomic_DNA"/>
</dbReference>
<protein>
    <submittedName>
        <fullName evidence="2">Uncharacterized protein</fullName>
    </submittedName>
</protein>
<proteinExistence type="predicted"/>
<feature type="compositionally biased region" description="Polar residues" evidence="1">
    <location>
        <begin position="64"/>
        <end position="77"/>
    </location>
</feature>
<accession>A0A023ING9</accession>
<organism evidence="2">
    <name type="scientific">Hordeum vulgare subsp. vulgare</name>
    <name type="common">Domesticated barley</name>
    <dbReference type="NCBI Taxonomy" id="112509"/>
    <lineage>
        <taxon>Eukaryota</taxon>
        <taxon>Viridiplantae</taxon>
        <taxon>Streptophyta</taxon>
        <taxon>Embryophyta</taxon>
        <taxon>Tracheophyta</taxon>
        <taxon>Spermatophyta</taxon>
        <taxon>Magnoliopsida</taxon>
        <taxon>Liliopsida</taxon>
        <taxon>Poales</taxon>
        <taxon>Poaceae</taxon>
        <taxon>BOP clade</taxon>
        <taxon>Pooideae</taxon>
        <taxon>Triticodae</taxon>
        <taxon>Triticeae</taxon>
        <taxon>Hordeinae</taxon>
        <taxon>Hordeum</taxon>
    </lineage>
</organism>
<feature type="region of interest" description="Disordered" evidence="1">
    <location>
        <begin position="61"/>
        <end position="87"/>
    </location>
</feature>
<reference evidence="2" key="1">
    <citation type="journal article" date="2014" name="Funct. Integr. Genomics">
        <title>The barley Frost resistance-H2 locus.</title>
        <authorList>
            <person name="Pasquariello M."/>
            <person name="Barabaschi D."/>
            <person name="Himmelbach A."/>
            <person name="Steuernagel B."/>
            <person name="Ariyadasa R."/>
            <person name="Stein N."/>
            <person name="Gandolfi F."/>
            <person name="Tenedini E."/>
            <person name="Bernardis I."/>
            <person name="Tagliafico E."/>
            <person name="Pecchioni N."/>
            <person name="Francia E."/>
        </authorList>
    </citation>
    <scope>NUCLEOTIDE SEQUENCE</scope>
</reference>
<name>A0A023ING9_HORVV</name>
<dbReference type="AlphaFoldDB" id="A0A023ING9"/>